<organism evidence="1 2">
    <name type="scientific">Colletotrichum lupini</name>
    <dbReference type="NCBI Taxonomy" id="145971"/>
    <lineage>
        <taxon>Eukaryota</taxon>
        <taxon>Fungi</taxon>
        <taxon>Dikarya</taxon>
        <taxon>Ascomycota</taxon>
        <taxon>Pezizomycotina</taxon>
        <taxon>Sordariomycetes</taxon>
        <taxon>Hypocreomycetidae</taxon>
        <taxon>Glomerellales</taxon>
        <taxon>Glomerellaceae</taxon>
        <taxon>Colletotrichum</taxon>
        <taxon>Colletotrichum acutatum species complex</taxon>
    </lineage>
</organism>
<sequence length="404" mass="45265">MGWNPSRTTTDLESLKDSALATSEHHLRRLHISDDVTYPIEVPILDPDRMSGENYGFVTLRGDFPKIGVSQPNPGNETLGAWTALGSSEEKGSTNSRNVSLILVALYISKSLDDIHALELATYTTKYSTARYNARQYRVWSEYVHGERFSTNLWHDMTMLSPFSMAKELRETLYGLLERSPPSRPPWIGRFGIFDAGPALVLLQLAGTLARHTRYLILCGTSKTQGVESSVHTVYLGCPPIGPVPERFNKHSFANHCESSNGNHQIQREAPVGNLCLESFPPAPRKSGIQTWAGKCAPPHTQRSELQLDSCFLLFHKRCTIYTLDDMLSKGTPLPDYLPNMLFWLGRTTGKRDEYFKYPAVTIGKIHSLGDLLTSIHDSAARHILKAEMDWSSQRGIVIYLEQG</sequence>
<dbReference type="EMBL" id="CP019477">
    <property type="protein sequence ID" value="UQC85145.1"/>
    <property type="molecule type" value="Genomic_DNA"/>
</dbReference>
<evidence type="ECO:0000313" key="2">
    <source>
        <dbReference type="Proteomes" id="UP000830671"/>
    </source>
</evidence>
<proteinExistence type="predicted"/>
<evidence type="ECO:0000313" key="1">
    <source>
        <dbReference type="EMBL" id="UQC85145.1"/>
    </source>
</evidence>
<dbReference type="RefSeq" id="XP_049146760.1">
    <property type="nucleotide sequence ID" value="XM_049289615.1"/>
</dbReference>
<gene>
    <name evidence="1" type="ORF">CLUP02_10641</name>
</gene>
<dbReference type="Proteomes" id="UP000830671">
    <property type="component" value="Chromosome 5"/>
</dbReference>
<reference evidence="1" key="1">
    <citation type="journal article" date="2021" name="Mol. Plant Microbe Interact.">
        <title>Complete Genome Sequence of the Plant-Pathogenic Fungus Colletotrichum lupini.</title>
        <authorList>
            <person name="Baroncelli R."/>
            <person name="Pensec F."/>
            <person name="Da Lio D."/>
            <person name="Boufleur T."/>
            <person name="Vicente I."/>
            <person name="Sarrocco S."/>
            <person name="Picot A."/>
            <person name="Baraldi E."/>
            <person name="Sukno S."/>
            <person name="Thon M."/>
            <person name="Le Floch G."/>
        </authorList>
    </citation>
    <scope>NUCLEOTIDE SEQUENCE</scope>
    <source>
        <strain evidence="1">IMI 504893</strain>
    </source>
</reference>
<protein>
    <submittedName>
        <fullName evidence="1">Uncharacterized protein</fullName>
    </submittedName>
</protein>
<dbReference type="GeneID" id="73344625"/>
<name>A0A9Q8WJR3_9PEZI</name>
<accession>A0A9Q8WJR3</accession>
<dbReference type="KEGG" id="clup:CLUP02_10641"/>
<dbReference type="AlphaFoldDB" id="A0A9Q8WJR3"/>
<keyword evidence="2" id="KW-1185">Reference proteome</keyword>